<dbReference type="EMBL" id="WUBR01000003">
    <property type="protein sequence ID" value="MWV29198.1"/>
    <property type="molecule type" value="Genomic_DNA"/>
</dbReference>
<dbReference type="AlphaFoldDB" id="A0A844XI23"/>
<accession>A0A844XI23</accession>
<feature type="chain" id="PRO_5032733553" evidence="1">
    <location>
        <begin position="18"/>
        <end position="59"/>
    </location>
</feature>
<keyword evidence="3" id="KW-1185">Reference proteome</keyword>
<keyword evidence="1" id="KW-0732">Signal</keyword>
<protein>
    <submittedName>
        <fullName evidence="2">Uncharacterized protein</fullName>
    </submittedName>
</protein>
<evidence type="ECO:0000256" key="1">
    <source>
        <dbReference type="SAM" id="SignalP"/>
    </source>
</evidence>
<reference evidence="2 3" key="2">
    <citation type="submission" date="2020-02" db="EMBL/GenBank/DDBJ databases">
        <title>Erythrobacter dongmakensis sp. nov., isolated from a tidal mudflat.</title>
        <authorList>
            <person name="Kim I.S."/>
        </authorList>
    </citation>
    <scope>NUCLEOTIDE SEQUENCE [LARGE SCALE GENOMIC DNA]</scope>
    <source>
        <strain evidence="2 3">GH3-10</strain>
    </source>
</reference>
<evidence type="ECO:0000313" key="3">
    <source>
        <dbReference type="Proteomes" id="UP000461409"/>
    </source>
</evidence>
<comment type="caution">
    <text evidence="2">The sequence shown here is derived from an EMBL/GenBank/DDBJ whole genome shotgun (WGS) entry which is preliminary data.</text>
</comment>
<dbReference type="RefSeq" id="WP_160486805.1">
    <property type="nucleotide sequence ID" value="NZ_WUBR01000003.1"/>
</dbReference>
<organism evidence="2 3">
    <name type="scientific">Aurantiacibacter rhizosphaerae</name>
    <dbReference type="NCBI Taxonomy" id="2691582"/>
    <lineage>
        <taxon>Bacteria</taxon>
        <taxon>Pseudomonadati</taxon>
        <taxon>Pseudomonadota</taxon>
        <taxon>Alphaproteobacteria</taxon>
        <taxon>Sphingomonadales</taxon>
        <taxon>Erythrobacteraceae</taxon>
        <taxon>Aurantiacibacter</taxon>
    </lineage>
</organism>
<dbReference type="Proteomes" id="UP000461409">
    <property type="component" value="Unassembled WGS sequence"/>
</dbReference>
<feature type="signal peptide" evidence="1">
    <location>
        <begin position="1"/>
        <end position="17"/>
    </location>
</feature>
<reference evidence="2 3" key="1">
    <citation type="submission" date="2019-12" db="EMBL/GenBank/DDBJ databases">
        <authorList>
            <person name="Lee S.D."/>
        </authorList>
    </citation>
    <scope>NUCLEOTIDE SEQUENCE [LARGE SCALE GENOMIC DNA]</scope>
    <source>
        <strain evidence="2 3">GH3-10</strain>
    </source>
</reference>
<name>A0A844XI23_9SPHN</name>
<evidence type="ECO:0000313" key="2">
    <source>
        <dbReference type="EMBL" id="MWV29198.1"/>
    </source>
</evidence>
<sequence>MSKPLAISAALSVFAMAAFTLLATPAADYTAVATQTGAMTKVIAPAVDRFVPILSGLIR</sequence>
<gene>
    <name evidence="2" type="ORF">GRF63_14935</name>
</gene>
<proteinExistence type="predicted"/>